<dbReference type="Gene3D" id="3.40.50.300">
    <property type="entry name" value="P-loop containing nucleotide triphosphate hydrolases"/>
    <property type="match status" value="2"/>
</dbReference>
<dbReference type="SUPFAM" id="SSF52540">
    <property type="entry name" value="P-loop containing nucleoside triphosphate hydrolases"/>
    <property type="match status" value="2"/>
</dbReference>
<dbReference type="Pfam" id="PF00005">
    <property type="entry name" value="ABC_tran"/>
    <property type="match status" value="1"/>
</dbReference>
<dbReference type="InterPro" id="IPR017871">
    <property type="entry name" value="ABC_transporter-like_CS"/>
</dbReference>
<evidence type="ECO:0000313" key="19">
    <source>
        <dbReference type="EMBL" id="VEU59077.1"/>
    </source>
</evidence>
<dbReference type="GO" id="GO:0009432">
    <property type="term" value="P:SOS response"/>
    <property type="evidence" value="ECO:0007669"/>
    <property type="project" value="UniProtKB-KW"/>
</dbReference>
<gene>
    <name evidence="19" type="primary">cbiO1</name>
    <name evidence="19" type="ORF">NCTC10166_00031</name>
</gene>
<dbReference type="OrthoDB" id="9809851at2"/>
<keyword evidence="20" id="KW-1185">Reference proteome</keyword>
<name>A0A449A4A7_9BACT</name>
<evidence type="ECO:0000256" key="3">
    <source>
        <dbReference type="ARBA" id="ARBA00022723"/>
    </source>
</evidence>
<dbReference type="InterPro" id="IPR003593">
    <property type="entry name" value="AAA+_ATPase"/>
</dbReference>
<dbReference type="GO" id="GO:0003677">
    <property type="term" value="F:DNA binding"/>
    <property type="evidence" value="ECO:0007669"/>
    <property type="project" value="UniProtKB-KW"/>
</dbReference>
<keyword evidence="14" id="KW-0742">SOS response</keyword>
<dbReference type="GO" id="GO:0005737">
    <property type="term" value="C:cytoplasm"/>
    <property type="evidence" value="ECO:0007669"/>
    <property type="project" value="UniProtKB-SubCell"/>
</dbReference>
<evidence type="ECO:0000256" key="13">
    <source>
        <dbReference type="ARBA" id="ARBA00023204"/>
    </source>
</evidence>
<keyword evidence="8" id="KW-0863">Zinc-finger</keyword>
<keyword evidence="5" id="KW-0547">Nucleotide-binding</keyword>
<evidence type="ECO:0000256" key="14">
    <source>
        <dbReference type="ARBA" id="ARBA00023236"/>
    </source>
</evidence>
<dbReference type="GO" id="GO:0016887">
    <property type="term" value="F:ATP hydrolysis activity"/>
    <property type="evidence" value="ECO:0007669"/>
    <property type="project" value="InterPro"/>
</dbReference>
<evidence type="ECO:0000256" key="10">
    <source>
        <dbReference type="ARBA" id="ARBA00022840"/>
    </source>
</evidence>
<dbReference type="PROSITE" id="PS00211">
    <property type="entry name" value="ABC_TRANSPORTER_1"/>
    <property type="match status" value="2"/>
</dbReference>
<evidence type="ECO:0000256" key="1">
    <source>
        <dbReference type="ARBA" id="ARBA00004496"/>
    </source>
</evidence>
<dbReference type="AlphaFoldDB" id="A0A449A4A7"/>
<dbReference type="KEGG" id="mnu:NCTC10166_00031"/>
<keyword evidence="6" id="KW-0227">DNA damage</keyword>
<keyword evidence="9" id="KW-0862">Zinc</keyword>
<evidence type="ECO:0000256" key="2">
    <source>
        <dbReference type="ARBA" id="ARBA00022490"/>
    </source>
</evidence>
<dbReference type="Gene3D" id="1.20.1580.10">
    <property type="entry name" value="ABC transporter ATPase like domain"/>
    <property type="match status" value="2"/>
</dbReference>
<evidence type="ECO:0000256" key="16">
    <source>
        <dbReference type="ARBA" id="ARBA00039316"/>
    </source>
</evidence>
<keyword evidence="10" id="KW-0067">ATP-binding</keyword>
<dbReference type="PROSITE" id="PS50893">
    <property type="entry name" value="ABC_TRANSPORTER_2"/>
    <property type="match status" value="2"/>
</dbReference>
<evidence type="ECO:0000256" key="9">
    <source>
        <dbReference type="ARBA" id="ARBA00022833"/>
    </source>
</evidence>
<dbReference type="Gene3D" id="3.30.1490.20">
    <property type="entry name" value="ATP-grasp fold, A domain"/>
    <property type="match status" value="1"/>
</dbReference>
<dbReference type="PANTHER" id="PTHR43152">
    <property type="entry name" value="UVRABC SYSTEM PROTEIN A"/>
    <property type="match status" value="1"/>
</dbReference>
<dbReference type="InterPro" id="IPR027417">
    <property type="entry name" value="P-loop_NTPase"/>
</dbReference>
<keyword evidence="12" id="KW-0238">DNA-binding</keyword>
<evidence type="ECO:0000256" key="7">
    <source>
        <dbReference type="ARBA" id="ARBA00022769"/>
    </source>
</evidence>
<dbReference type="Pfam" id="PF17760">
    <property type="entry name" value="UvrA_inter"/>
    <property type="match status" value="1"/>
</dbReference>
<keyword evidence="2" id="KW-0963">Cytoplasm</keyword>
<keyword evidence="13" id="KW-0234">DNA repair</keyword>
<evidence type="ECO:0000256" key="6">
    <source>
        <dbReference type="ARBA" id="ARBA00022763"/>
    </source>
</evidence>
<dbReference type="Proteomes" id="UP000289440">
    <property type="component" value="Chromosome"/>
</dbReference>
<sequence length="949" mass="106586">MKNLQHFIKIKGAKENNLKNIDIEIPKNKFIVFTGVSGSGKSSLAFNTIYEEGKRRYVESLSSYARQFLGSTKKPDVLSIEGLSPTIAIEQKTTHNNPRSTVGTVTEIYDYLRLLYSKAGKPFCPRHKTAISSQTTKDILDSIYKFPIDSKLLILSPLVNNEKGSHQLLIAKLKKEGFVRLKIDDQIISLDDEINLEKNKKHNISIVVDRVTLTEENRSRISEAIDVAAKYSKGLINIEIIGQKTINFSKLQACQYGDFNMPKIETKLFSFNSPAGMCNECKGIGVKLKGDFNLLITNKNLSINEGAIVFFPITKTKGKKSLEYQEFEVLLNVYNISKTKPISQLSKKEIDIIKYGSDQELEYELYNDSGNVYSKFQKIEGIMDKIERKYLDTTSEEVRSWCRKFMSEFKCEKCKGARLNEYALAVKISELNIYELNNYAISDILNIIENIKISDFEQEVLKMVLNELKQRLGFLINVGLDYLTLNRKSETLSGGESQRIRLATQIGSNLTGVLYVLDEPSIGLHQKDNQKLIDSLKKMVDIGNTLIVVEHDEDTIIQADYIVDIGPYAGDNGGQVVAQGTFDEIIKAENSETAKYFSKQKEIEIPKKRRSGNGQFLIIRGAEENNLKKIDVKIPLNKFVTITGVSGSGKSTLINEILVKAIENKLLDKNIRVGKHKSIDGIFNVDKVIQITQSPIGRTPRSNPATYISVFDDIRDVFANLEESKARGYLKGKFSFNVSDGKCEKCFGDGQIKIEMHFLPDVYVICDFCEGTRYKPEILEIKYKNKNISDVLNMTVEQAYAFFKNRSKIALKLKTLVDVGLEYIKLGQSATTLSGGEAQRVKLAKYLQKKPTGKTIYVLDEPTTGLHIYDVQKLLNVLNNLVDNGDSVIIIEHNLELIKVSDYIIDLGPGGGKNGGSIIATGTPEAIASNPDSFTGQYLKKILVRNEKN</sequence>
<keyword evidence="7" id="KW-0228">DNA excision</keyword>
<dbReference type="PANTHER" id="PTHR43152:SF3">
    <property type="entry name" value="UVRABC SYSTEM PROTEIN A"/>
    <property type="match status" value="1"/>
</dbReference>
<evidence type="ECO:0000256" key="4">
    <source>
        <dbReference type="ARBA" id="ARBA00022737"/>
    </source>
</evidence>
<dbReference type="InterPro" id="IPR004602">
    <property type="entry name" value="UvrA"/>
</dbReference>
<dbReference type="Gene3D" id="1.10.8.280">
    <property type="entry name" value="ABC transporter ATPase domain-like"/>
    <property type="match status" value="1"/>
</dbReference>
<protein>
    <recommendedName>
        <fullName evidence="16">UvrABC system protein A</fullName>
    </recommendedName>
    <alternativeName>
        <fullName evidence="17">Excinuclease ABC subunit A</fullName>
    </alternativeName>
</protein>
<feature type="domain" description="ABC transporter" evidence="18">
    <location>
        <begin position="331"/>
        <end position="598"/>
    </location>
</feature>
<dbReference type="NCBIfam" id="TIGR00630">
    <property type="entry name" value="uvra"/>
    <property type="match status" value="1"/>
</dbReference>
<dbReference type="InterPro" id="IPR041102">
    <property type="entry name" value="UvrA_inter"/>
</dbReference>
<evidence type="ECO:0000256" key="17">
    <source>
        <dbReference type="ARBA" id="ARBA00042156"/>
    </source>
</evidence>
<dbReference type="InterPro" id="IPR041552">
    <property type="entry name" value="UvrA_DNA-bd"/>
</dbReference>
<dbReference type="InterPro" id="IPR003439">
    <property type="entry name" value="ABC_transporter-like_ATP-bd"/>
</dbReference>
<dbReference type="GO" id="GO:0004518">
    <property type="term" value="F:nuclease activity"/>
    <property type="evidence" value="ECO:0007669"/>
    <property type="project" value="UniProtKB-KW"/>
</dbReference>
<reference evidence="19 20" key="1">
    <citation type="submission" date="2019-01" db="EMBL/GenBank/DDBJ databases">
        <authorList>
            <consortium name="Pathogen Informatics"/>
        </authorList>
    </citation>
    <scope>NUCLEOTIDE SEQUENCE [LARGE SCALE GENOMIC DNA]</scope>
    <source>
        <strain evidence="19 20">NCTC10166</strain>
    </source>
</reference>
<dbReference type="GO" id="GO:0005524">
    <property type="term" value="F:ATP binding"/>
    <property type="evidence" value="ECO:0007669"/>
    <property type="project" value="UniProtKB-KW"/>
</dbReference>
<evidence type="ECO:0000256" key="5">
    <source>
        <dbReference type="ARBA" id="ARBA00022741"/>
    </source>
</evidence>
<dbReference type="SMART" id="SM00382">
    <property type="entry name" value="AAA"/>
    <property type="match status" value="1"/>
</dbReference>
<evidence type="ECO:0000313" key="20">
    <source>
        <dbReference type="Proteomes" id="UP000289440"/>
    </source>
</evidence>
<comment type="subcellular location">
    <subcellularLocation>
        <location evidence="1">Cytoplasm</location>
    </subcellularLocation>
</comment>
<keyword evidence="11" id="KW-0267">Excision nuclease</keyword>
<organism evidence="19 20">
    <name type="scientific">Mesomycoplasma neurolyticum</name>
    <dbReference type="NCBI Taxonomy" id="2120"/>
    <lineage>
        <taxon>Bacteria</taxon>
        <taxon>Bacillati</taxon>
        <taxon>Mycoplasmatota</taxon>
        <taxon>Mycoplasmoidales</taxon>
        <taxon>Metamycoplasmataceae</taxon>
        <taxon>Mesomycoplasma</taxon>
    </lineage>
</organism>
<dbReference type="RefSeq" id="WP_129719466.1">
    <property type="nucleotide sequence ID" value="NZ_LR214951.1"/>
</dbReference>
<dbReference type="CDD" id="cd03271">
    <property type="entry name" value="ABC_UvrA_II"/>
    <property type="match status" value="1"/>
</dbReference>
<keyword evidence="4" id="KW-0677">Repeat</keyword>
<dbReference type="GO" id="GO:0006289">
    <property type="term" value="P:nucleotide-excision repair"/>
    <property type="evidence" value="ECO:0007669"/>
    <property type="project" value="InterPro"/>
</dbReference>
<comment type="similarity">
    <text evidence="15">Belongs to the ABC transporter superfamily. UvrA family.</text>
</comment>
<dbReference type="EMBL" id="LR214951">
    <property type="protein sequence ID" value="VEU59077.1"/>
    <property type="molecule type" value="Genomic_DNA"/>
</dbReference>
<evidence type="ECO:0000256" key="15">
    <source>
        <dbReference type="ARBA" id="ARBA00038000"/>
    </source>
</evidence>
<evidence type="ECO:0000256" key="12">
    <source>
        <dbReference type="ARBA" id="ARBA00023125"/>
    </source>
</evidence>
<evidence type="ECO:0000256" key="8">
    <source>
        <dbReference type="ARBA" id="ARBA00022771"/>
    </source>
</evidence>
<dbReference type="NCBIfam" id="NF001503">
    <property type="entry name" value="PRK00349.1"/>
    <property type="match status" value="1"/>
</dbReference>
<dbReference type="InterPro" id="IPR013815">
    <property type="entry name" value="ATP_grasp_subdomain_1"/>
</dbReference>
<dbReference type="GO" id="GO:0009380">
    <property type="term" value="C:excinuclease repair complex"/>
    <property type="evidence" value="ECO:0007669"/>
    <property type="project" value="InterPro"/>
</dbReference>
<accession>A0A449A4A7</accession>
<dbReference type="Pfam" id="PF17755">
    <property type="entry name" value="UvrA_DNA-bind"/>
    <property type="match status" value="1"/>
</dbReference>
<proteinExistence type="inferred from homology"/>
<dbReference type="GO" id="GO:0008270">
    <property type="term" value="F:zinc ion binding"/>
    <property type="evidence" value="ECO:0007669"/>
    <property type="project" value="UniProtKB-KW"/>
</dbReference>
<feature type="domain" description="ABC transporter" evidence="18">
    <location>
        <begin position="603"/>
        <end position="940"/>
    </location>
</feature>
<evidence type="ECO:0000259" key="18">
    <source>
        <dbReference type="PROSITE" id="PS50893"/>
    </source>
</evidence>
<evidence type="ECO:0000256" key="11">
    <source>
        <dbReference type="ARBA" id="ARBA00022881"/>
    </source>
</evidence>
<keyword evidence="3" id="KW-0479">Metal-binding</keyword>